<evidence type="ECO:0000313" key="4">
    <source>
        <dbReference type="Proteomes" id="UP000621631"/>
    </source>
</evidence>
<proteinExistence type="predicted"/>
<protein>
    <submittedName>
        <fullName evidence="1">Uncharacterized protein</fullName>
    </submittedName>
</protein>
<evidence type="ECO:0000313" key="3">
    <source>
        <dbReference type="Proteomes" id="UP000182945"/>
    </source>
</evidence>
<name>A0AAC9NJ49_VIRHA</name>
<evidence type="ECO:0000313" key="1">
    <source>
        <dbReference type="EMBL" id="APC47212.1"/>
    </source>
</evidence>
<gene>
    <name evidence="1" type="ORF">BME96_03010</name>
    <name evidence="2" type="ORF">IC602_13710</name>
</gene>
<reference evidence="1 3" key="1">
    <citation type="submission" date="2016-11" db="EMBL/GenBank/DDBJ databases">
        <title>Complete genome sequencing of Virgibacillus halodenitrificans PDB-F2.</title>
        <authorList>
            <person name="Sun Z."/>
            <person name="Zhou Y."/>
            <person name="Li H."/>
        </authorList>
    </citation>
    <scope>NUCLEOTIDE SEQUENCE [LARGE SCALE GENOMIC DNA]</scope>
    <source>
        <strain evidence="1 3">PDB-F2</strain>
    </source>
</reference>
<sequence>MKLFQVRKGQFVFYKNELHKVYSVKPMFKKSVHLYRLKDMQQILTSASEIDLYRPQHNDTFIFYGKRYTIDKDKRPEPGDYILIVKPAPDFLDHYSLNEIEKVESVEDGNVVTTRDNGVKHSEYVVLVPGKNDASQEIAYYDKSLVPEAQQIEDESISYLAESDDSLQPVVGDIYMDVKNNTKAMIVAMTEDEVVFGHGVRVHVAELLDESNFKLIYQFEGELL</sequence>
<organism evidence="1 3">
    <name type="scientific">Virgibacillus halodenitrificans</name>
    <name type="common">Bacillus halodenitrificans</name>
    <dbReference type="NCBI Taxonomy" id="1482"/>
    <lineage>
        <taxon>Bacteria</taxon>
        <taxon>Bacillati</taxon>
        <taxon>Bacillota</taxon>
        <taxon>Bacilli</taxon>
        <taxon>Bacillales</taxon>
        <taxon>Bacillaceae</taxon>
        <taxon>Virgibacillus</taxon>
    </lineage>
</organism>
<dbReference type="RefSeq" id="WP_019376909.1">
    <property type="nucleotide sequence ID" value="NZ_CP017962.1"/>
</dbReference>
<dbReference type="EMBL" id="JACWEZ010000008">
    <property type="protein sequence ID" value="MBD1223656.1"/>
    <property type="molecule type" value="Genomic_DNA"/>
</dbReference>
<dbReference type="AlphaFoldDB" id="A0AAC9NJ49"/>
<keyword evidence="4" id="KW-1185">Reference proteome</keyword>
<accession>A0AAC9NJ49</accession>
<dbReference type="GeneID" id="71513353"/>
<reference evidence="2 4" key="2">
    <citation type="submission" date="2020-09" db="EMBL/GenBank/DDBJ databases">
        <title>Draft Genome Sequences of Oil-Oxidizing Bacteria Halomonas titanicae, Marinobacter lutaoensis, and Virgibacillus halodenitrificans Isolated from Highly Saline Environments.</title>
        <authorList>
            <person name="Grouzdev D.S."/>
            <person name="Sokolova D.S."/>
            <person name="Semenova E.M."/>
            <person name="Borzenkov I.A."/>
            <person name="Bidzhieva S.K."/>
            <person name="Poltaraus A.B."/>
            <person name="Nazina T.N."/>
        </authorList>
    </citation>
    <scope>NUCLEOTIDE SEQUENCE [LARGE SCALE GENOMIC DNA]</scope>
    <source>
        <strain evidence="2 4">VKM B-3472D</strain>
    </source>
</reference>
<dbReference type="Proteomes" id="UP000182945">
    <property type="component" value="Chromosome"/>
</dbReference>
<dbReference type="KEGG" id="vhl:BME96_03010"/>
<evidence type="ECO:0000313" key="2">
    <source>
        <dbReference type="EMBL" id="MBD1223656.1"/>
    </source>
</evidence>
<dbReference type="Proteomes" id="UP000621631">
    <property type="component" value="Unassembled WGS sequence"/>
</dbReference>
<dbReference type="EMBL" id="CP017962">
    <property type="protein sequence ID" value="APC47212.1"/>
    <property type="molecule type" value="Genomic_DNA"/>
</dbReference>